<reference evidence="1" key="2">
    <citation type="submission" date="2013-10" db="EMBL/GenBank/DDBJ databases">
        <authorList>
            <person name="Aslett M."/>
        </authorList>
    </citation>
    <scope>NUCLEOTIDE SEQUENCE [LARGE SCALE GENOMIC DNA]</scope>
    <source>
        <strain evidence="1">Houghton</strain>
    </source>
</reference>
<reference evidence="1" key="1">
    <citation type="submission" date="2013-10" db="EMBL/GenBank/DDBJ databases">
        <title>Genomic analysis of the causative agents of coccidiosis in chickens.</title>
        <authorList>
            <person name="Reid A.J."/>
            <person name="Blake D."/>
            <person name="Billington K."/>
            <person name="Browne H."/>
            <person name="Dunn M."/>
            <person name="Hung S."/>
            <person name="Kawahara F."/>
            <person name="Miranda-Saavedra D."/>
            <person name="Mourier T."/>
            <person name="Nagra H."/>
            <person name="Otto T.D."/>
            <person name="Rawlings N."/>
            <person name="Sanchez A."/>
            <person name="Sanders M."/>
            <person name="Subramaniam C."/>
            <person name="Tay Y."/>
            <person name="Dear P."/>
            <person name="Doerig C."/>
            <person name="Gruber A."/>
            <person name="Parkinson J."/>
            <person name="Shirley M."/>
            <person name="Wan K.L."/>
            <person name="Berriman M."/>
            <person name="Tomley F."/>
            <person name="Pain A."/>
        </authorList>
    </citation>
    <scope>NUCLEOTIDE SEQUENCE [LARGE SCALE GENOMIC DNA]</scope>
    <source>
        <strain evidence="1">Houghton</strain>
    </source>
</reference>
<keyword evidence="2" id="KW-1185">Reference proteome</keyword>
<proteinExistence type="predicted"/>
<dbReference type="GO" id="GO:0010468">
    <property type="term" value="P:regulation of gene expression"/>
    <property type="evidence" value="ECO:0007669"/>
    <property type="project" value="TreeGrafter"/>
</dbReference>
<sequence length="232" mass="24091">MLSEAASTPEPAAAAAEAATGAAEAAGAAAATAASNALSCCPQLPAAFVRSLSIISSSSLSSSTSSSSSSSSKVLWQQQQDAVAAAAVCHECMQFAAGDTELHALLCRLSLQLGRMQEAEEALRTISSSSSSSSSSSTVAELQVHLIAAALQRGPHSLQDLGLHAVRLAKQQSVSFAAVEGALLLLRQRGLLQQCEEVCFQLKQQQQQQQQQRQQQGSHSSSKAMFAAYCEP</sequence>
<dbReference type="RefSeq" id="XP_013230816.1">
    <property type="nucleotide sequence ID" value="XM_013375362.1"/>
</dbReference>
<dbReference type="AlphaFoldDB" id="U6KT15"/>
<organism evidence="1 2">
    <name type="scientific">Eimeria tenella</name>
    <name type="common">Coccidian parasite</name>
    <dbReference type="NCBI Taxonomy" id="5802"/>
    <lineage>
        <taxon>Eukaryota</taxon>
        <taxon>Sar</taxon>
        <taxon>Alveolata</taxon>
        <taxon>Apicomplexa</taxon>
        <taxon>Conoidasida</taxon>
        <taxon>Coccidia</taxon>
        <taxon>Eucoccidiorida</taxon>
        <taxon>Eimeriorina</taxon>
        <taxon>Eimeriidae</taxon>
        <taxon>Eimeria</taxon>
    </lineage>
</organism>
<dbReference type="Pfam" id="PF14559">
    <property type="entry name" value="TPR_19"/>
    <property type="match status" value="1"/>
</dbReference>
<dbReference type="PANTHER" id="PTHR14312">
    <property type="entry name" value="CREB/ATF BZIP TRANSCRIPTION FACTOR"/>
    <property type="match status" value="1"/>
</dbReference>
<dbReference type="GO" id="GO:0043565">
    <property type="term" value="F:sequence-specific DNA binding"/>
    <property type="evidence" value="ECO:0007669"/>
    <property type="project" value="TreeGrafter"/>
</dbReference>
<dbReference type="VEuPathDB" id="ToxoDB:ETH_00038870"/>
<dbReference type="VEuPathDB" id="ToxoDB:ETH2_0108000"/>
<dbReference type="GO" id="GO:0005634">
    <property type="term" value="C:nucleus"/>
    <property type="evidence" value="ECO:0007669"/>
    <property type="project" value="TreeGrafter"/>
</dbReference>
<protein>
    <submittedName>
        <fullName evidence="1">Uncharacterized protein</fullName>
    </submittedName>
</protein>
<name>U6KT15_EIMTE</name>
<dbReference type="EMBL" id="HG674883">
    <property type="protein sequence ID" value="CDJ40063.1"/>
    <property type="molecule type" value="Genomic_DNA"/>
</dbReference>
<gene>
    <name evidence="1" type="ORF">ETH_00038870</name>
</gene>
<accession>U6KT15</accession>
<dbReference type="GeneID" id="25256815"/>
<evidence type="ECO:0000313" key="2">
    <source>
        <dbReference type="Proteomes" id="UP000030747"/>
    </source>
</evidence>
<evidence type="ECO:0000313" key="1">
    <source>
        <dbReference type="EMBL" id="CDJ40063.1"/>
    </source>
</evidence>
<dbReference type="Proteomes" id="UP000030747">
    <property type="component" value="Unassembled WGS sequence"/>
</dbReference>
<dbReference type="PANTHER" id="PTHR14312:SF1">
    <property type="entry name" value="BASIC-LEUCINE ZIPPER TRANSCRIPTION FACTOR A"/>
    <property type="match status" value="1"/>
</dbReference>
<dbReference type="OrthoDB" id="349013at2759"/>